<sequence>MAKDMNNATISLLLLLASTAYVAQSADFDVTSYGAKPGADIAKALTSAWKEACAASGSSKVLIPEGTYKSSSVTLEGPCKGPIEVQLDGTLQAPADPSQHKGDGWVVFLRVEDFTLSGGGTLDGQGATSWKTNNCGSNIDCSLYATSLRLDYITNGVVQGITSKDAKSFHINVFGCKNLTIKHVTITAPGTSPNTDGIHIGRSSGIIVTDTTIGTGDDCISLGDGSQDVTIERVKCGPGHGISIGSLGKYKNEEPVSQIKVLDCTITGTTNGVRIKTWPASVGASTASDITFKGITMDNVANPVIIDQNYCPYGQCKAQIPSTIKISNVVIDDIHGTSATPETVQIICSKGVPCESVKVSNIDLTYKGSKGTAKTVCENKYGAKPGRDITQALTKAWKEACAAGGTSKIVISKTTYNLGSSTSLQGPCKGPMQIQLDGIVKAPANPHQLKTDGWLVIGRVDSFTLSGTGTLDGQGATSWKQNDCGKNTNCKLLATTLRLDFITNGVIQGITFKDPKSFHINVLGCNKLKIQHITITAPTTSLNTDGIHIGRSNDITISDTTIGTGDDCISLGDGSKDVTIQRVKCGPGHGISIGSLGRYFNEQPVARIKVLDCTFTNTMNGVRIKTWPASPSAGIADGITFKGITMNNVGNPVNIDQGYCPYSQCKSQIPSRIKISNLNIEDIKGTSATLEALKIICSKGVPCQNVKVSNIDLSYHGAEGKATTVCENVKPTVSGTQNPPICPRH</sequence>
<keyword evidence="7" id="KW-0961">Cell wall biogenesis/degradation</keyword>
<proteinExistence type="inferred from homology"/>
<evidence type="ECO:0000313" key="12">
    <source>
        <dbReference type="Proteomes" id="UP000327013"/>
    </source>
</evidence>
<dbReference type="InterPro" id="IPR011050">
    <property type="entry name" value="Pectin_lyase_fold/virulence"/>
</dbReference>
<evidence type="ECO:0000256" key="2">
    <source>
        <dbReference type="ARBA" id="ARBA00008834"/>
    </source>
</evidence>
<evidence type="ECO:0000256" key="7">
    <source>
        <dbReference type="ARBA" id="ARBA00023316"/>
    </source>
</evidence>
<dbReference type="PANTHER" id="PTHR31375">
    <property type="match status" value="1"/>
</dbReference>
<evidence type="ECO:0000256" key="9">
    <source>
        <dbReference type="RuleBase" id="RU361169"/>
    </source>
</evidence>
<comment type="similarity">
    <text evidence="2 9">Belongs to the glycosyl hydrolase 28 family.</text>
</comment>
<keyword evidence="4" id="KW-0964">Secreted</keyword>
<dbReference type="Pfam" id="PF00295">
    <property type="entry name" value="Glyco_hydro_28"/>
    <property type="match status" value="2"/>
</dbReference>
<dbReference type="InterPro" id="IPR012334">
    <property type="entry name" value="Pectin_lyas_fold"/>
</dbReference>
<dbReference type="Gene3D" id="2.160.20.10">
    <property type="entry name" value="Single-stranded right-handed beta-helix, Pectin lyase-like"/>
    <property type="match status" value="2"/>
</dbReference>
<feature type="active site" evidence="8">
    <location>
        <position position="589"/>
    </location>
</feature>
<keyword evidence="3" id="KW-0134">Cell wall</keyword>
<dbReference type="SMART" id="SM00710">
    <property type="entry name" value="PbH1"/>
    <property type="match status" value="10"/>
</dbReference>
<evidence type="ECO:0000256" key="1">
    <source>
        <dbReference type="ARBA" id="ARBA00004191"/>
    </source>
</evidence>
<dbReference type="FunFam" id="2.160.20.10:FF:000004">
    <property type="entry name" value="Pectin lyase-like superfamily protein"/>
    <property type="match status" value="2"/>
</dbReference>
<dbReference type="Proteomes" id="UP000327013">
    <property type="component" value="Chromosome 6"/>
</dbReference>
<dbReference type="AlphaFoldDB" id="A0A5N6RCF3"/>
<comment type="subcellular location">
    <subcellularLocation>
        <location evidence="1">Secreted</location>
        <location evidence="1">Cell wall</location>
    </subcellularLocation>
</comment>
<evidence type="ECO:0000256" key="8">
    <source>
        <dbReference type="PROSITE-ProRule" id="PRU10052"/>
    </source>
</evidence>
<feature type="active site" evidence="8">
    <location>
        <position position="240"/>
    </location>
</feature>
<dbReference type="InterPro" id="IPR000743">
    <property type="entry name" value="Glyco_hydro_28"/>
</dbReference>
<evidence type="ECO:0000256" key="3">
    <source>
        <dbReference type="ARBA" id="ARBA00022512"/>
    </source>
</evidence>
<evidence type="ECO:0000256" key="5">
    <source>
        <dbReference type="ARBA" id="ARBA00022801"/>
    </source>
</evidence>
<dbReference type="InterPro" id="IPR006626">
    <property type="entry name" value="PbH1"/>
</dbReference>
<evidence type="ECO:0000313" key="11">
    <source>
        <dbReference type="EMBL" id="KAE8075557.1"/>
    </source>
</evidence>
<dbReference type="GO" id="GO:0071555">
    <property type="term" value="P:cell wall organization"/>
    <property type="evidence" value="ECO:0007669"/>
    <property type="project" value="UniProtKB-KW"/>
</dbReference>
<keyword evidence="12" id="KW-1185">Reference proteome</keyword>
<keyword evidence="10" id="KW-0732">Signal</keyword>
<feature type="chain" id="PRO_5024335953" description="Pectate lyase superfamily protein domain-containing protein" evidence="10">
    <location>
        <begin position="26"/>
        <end position="745"/>
    </location>
</feature>
<evidence type="ECO:0000256" key="10">
    <source>
        <dbReference type="SAM" id="SignalP"/>
    </source>
</evidence>
<keyword evidence="5 9" id="KW-0378">Hydrolase</keyword>
<reference evidence="11 12" key="1">
    <citation type="submission" date="2019-06" db="EMBL/GenBank/DDBJ databases">
        <title>A chromosomal-level reference genome of Carpinus fangiana (Coryloideae, Betulaceae).</title>
        <authorList>
            <person name="Yang X."/>
            <person name="Wang Z."/>
            <person name="Zhang L."/>
            <person name="Hao G."/>
            <person name="Liu J."/>
            <person name="Yang Y."/>
        </authorList>
    </citation>
    <scope>NUCLEOTIDE SEQUENCE [LARGE SCALE GENOMIC DNA]</scope>
    <source>
        <strain evidence="11">Cfa_2016G</strain>
        <tissue evidence="11">Leaf</tissue>
    </source>
</reference>
<accession>A0A5N6RCF3</accession>
<dbReference type="OrthoDB" id="187139at2759"/>
<evidence type="ECO:0000256" key="4">
    <source>
        <dbReference type="ARBA" id="ARBA00022525"/>
    </source>
</evidence>
<dbReference type="PROSITE" id="PS00502">
    <property type="entry name" value="POLYGALACTURONASE"/>
    <property type="match status" value="2"/>
</dbReference>
<name>A0A5N6RCF3_9ROSI</name>
<evidence type="ECO:0000256" key="6">
    <source>
        <dbReference type="ARBA" id="ARBA00023295"/>
    </source>
</evidence>
<organism evidence="11 12">
    <name type="scientific">Carpinus fangiana</name>
    <dbReference type="NCBI Taxonomy" id="176857"/>
    <lineage>
        <taxon>Eukaryota</taxon>
        <taxon>Viridiplantae</taxon>
        <taxon>Streptophyta</taxon>
        <taxon>Embryophyta</taxon>
        <taxon>Tracheophyta</taxon>
        <taxon>Spermatophyta</taxon>
        <taxon>Magnoliopsida</taxon>
        <taxon>eudicotyledons</taxon>
        <taxon>Gunneridae</taxon>
        <taxon>Pentapetalae</taxon>
        <taxon>rosids</taxon>
        <taxon>fabids</taxon>
        <taxon>Fagales</taxon>
        <taxon>Betulaceae</taxon>
        <taxon>Carpinus</taxon>
    </lineage>
</organism>
<protein>
    <recommendedName>
        <fullName evidence="13">Pectate lyase superfamily protein domain-containing protein</fullName>
    </recommendedName>
</protein>
<feature type="signal peptide" evidence="10">
    <location>
        <begin position="1"/>
        <end position="25"/>
    </location>
</feature>
<evidence type="ECO:0008006" key="13">
    <source>
        <dbReference type="Google" id="ProtNLM"/>
    </source>
</evidence>
<dbReference type="GO" id="GO:0005975">
    <property type="term" value="P:carbohydrate metabolic process"/>
    <property type="evidence" value="ECO:0007669"/>
    <property type="project" value="InterPro"/>
</dbReference>
<dbReference type="SUPFAM" id="SSF51126">
    <property type="entry name" value="Pectin lyase-like"/>
    <property type="match status" value="2"/>
</dbReference>
<dbReference type="EMBL" id="CM017326">
    <property type="protein sequence ID" value="KAE8075557.1"/>
    <property type="molecule type" value="Genomic_DNA"/>
</dbReference>
<dbReference type="GO" id="GO:0004650">
    <property type="term" value="F:polygalacturonase activity"/>
    <property type="evidence" value="ECO:0007669"/>
    <property type="project" value="InterPro"/>
</dbReference>
<gene>
    <name evidence="11" type="ORF">FH972_014261</name>
</gene>
<keyword evidence="6 9" id="KW-0326">Glycosidase</keyword>